<name>B0DGX8_LACBS</name>
<reference evidence="1 2" key="1">
    <citation type="journal article" date="2008" name="Nature">
        <title>The genome of Laccaria bicolor provides insights into mycorrhizal symbiosis.</title>
        <authorList>
            <person name="Martin F."/>
            <person name="Aerts A."/>
            <person name="Ahren D."/>
            <person name="Brun A."/>
            <person name="Danchin E.G.J."/>
            <person name="Duchaussoy F."/>
            <person name="Gibon J."/>
            <person name="Kohler A."/>
            <person name="Lindquist E."/>
            <person name="Pereda V."/>
            <person name="Salamov A."/>
            <person name="Shapiro H.J."/>
            <person name="Wuyts J."/>
            <person name="Blaudez D."/>
            <person name="Buee M."/>
            <person name="Brokstein P."/>
            <person name="Canbaeck B."/>
            <person name="Cohen D."/>
            <person name="Courty P.E."/>
            <person name="Coutinho P.M."/>
            <person name="Delaruelle C."/>
            <person name="Detter J.C."/>
            <person name="Deveau A."/>
            <person name="DiFazio S."/>
            <person name="Duplessis S."/>
            <person name="Fraissinet-Tachet L."/>
            <person name="Lucic E."/>
            <person name="Frey-Klett P."/>
            <person name="Fourrey C."/>
            <person name="Feussner I."/>
            <person name="Gay G."/>
            <person name="Grimwood J."/>
            <person name="Hoegger P.J."/>
            <person name="Jain P."/>
            <person name="Kilaru S."/>
            <person name="Labbe J."/>
            <person name="Lin Y.C."/>
            <person name="Legue V."/>
            <person name="Le Tacon F."/>
            <person name="Marmeisse R."/>
            <person name="Melayah D."/>
            <person name="Montanini B."/>
            <person name="Muratet M."/>
            <person name="Nehls U."/>
            <person name="Niculita-Hirzel H."/>
            <person name="Oudot-Le Secq M.P."/>
            <person name="Peter M."/>
            <person name="Quesneville H."/>
            <person name="Rajashekar B."/>
            <person name="Reich M."/>
            <person name="Rouhier N."/>
            <person name="Schmutz J."/>
            <person name="Yin T."/>
            <person name="Chalot M."/>
            <person name="Henrissat B."/>
            <person name="Kuees U."/>
            <person name="Lucas S."/>
            <person name="Van de Peer Y."/>
            <person name="Podila G.K."/>
            <person name="Polle A."/>
            <person name="Pukkila P.J."/>
            <person name="Richardson P.M."/>
            <person name="Rouze P."/>
            <person name="Sanders I.R."/>
            <person name="Stajich J.E."/>
            <person name="Tunlid A."/>
            <person name="Tuskan G."/>
            <person name="Grigoriev I.V."/>
        </authorList>
    </citation>
    <scope>NUCLEOTIDE SEQUENCE [LARGE SCALE GENOMIC DNA]</scope>
    <source>
        <strain evidence="2">S238N-H82 / ATCC MYA-4686</strain>
    </source>
</reference>
<dbReference type="Proteomes" id="UP000001194">
    <property type="component" value="Unassembled WGS sequence"/>
</dbReference>
<dbReference type="GeneID" id="6078785"/>
<dbReference type="HOGENOM" id="CLU_033651_2_1_1"/>
<keyword evidence="2" id="KW-1185">Reference proteome</keyword>
<dbReference type="KEGG" id="lbc:LACBIDRAFT_300508"/>
<gene>
    <name evidence="1" type="ORF">LACBIDRAFT_300508</name>
</gene>
<dbReference type="OrthoDB" id="2974017at2759"/>
<evidence type="ECO:0000313" key="2">
    <source>
        <dbReference type="Proteomes" id="UP000001194"/>
    </source>
</evidence>
<dbReference type="InParanoid" id="B0DGX8"/>
<dbReference type="EMBL" id="DS547109">
    <property type="protein sequence ID" value="EDR06226.1"/>
    <property type="molecule type" value="Genomic_DNA"/>
</dbReference>
<proteinExistence type="predicted"/>
<dbReference type="AlphaFoldDB" id="B0DGX8"/>
<evidence type="ECO:0000313" key="1">
    <source>
        <dbReference type="EMBL" id="EDR06226.1"/>
    </source>
</evidence>
<dbReference type="RefSeq" id="XP_001883087.1">
    <property type="nucleotide sequence ID" value="XM_001883052.1"/>
</dbReference>
<sequence>MHTTSSVAQEPPTFLHVASLDGRGSGDISCSQRKGPVKGIRHRALLSVNFAIHSFKDRRLVYYRLYTKDGAIEAYNRIYSNDPSIGRILTKAVTPPHTVSSLKRYLCKIEGFPGAENSNLYETLPSQSAIMPDSTRISLFGQSGIGSSVDDPAALVIGNADIEKRARNTDVSKDLPETPDTTDTRHVYYCVYDDVGEIPSKTHFDQDDTSLGRVDVLSIAPPRTISSLKSRLSKAEDCLGDDVQLFKDMGSDSCMDDTDVLTLLGDDYLGSTEDQPMAIVCKTRAAIVSPPEPPALSRKIKATTSGHFPNWLPISTGEVLLTDGILIPEPGYPDNPKCYYGYMATNSAGRKGFVWHLESFICSKMIFNSIVTNASPVRFFRIL</sequence>
<organism evidence="2">
    <name type="scientific">Laccaria bicolor (strain S238N-H82 / ATCC MYA-4686)</name>
    <name type="common">Bicoloured deceiver</name>
    <name type="synonym">Laccaria laccata var. bicolor</name>
    <dbReference type="NCBI Taxonomy" id="486041"/>
    <lineage>
        <taxon>Eukaryota</taxon>
        <taxon>Fungi</taxon>
        <taxon>Dikarya</taxon>
        <taxon>Basidiomycota</taxon>
        <taxon>Agaricomycotina</taxon>
        <taxon>Agaricomycetes</taxon>
        <taxon>Agaricomycetidae</taxon>
        <taxon>Agaricales</taxon>
        <taxon>Agaricineae</taxon>
        <taxon>Hydnangiaceae</taxon>
        <taxon>Laccaria</taxon>
    </lineage>
</organism>
<protein>
    <submittedName>
        <fullName evidence="1">Predicted protein</fullName>
    </submittedName>
</protein>
<accession>B0DGX8</accession>